<dbReference type="Pfam" id="PF10598">
    <property type="entry name" value="RRM_4"/>
    <property type="match status" value="1"/>
</dbReference>
<evidence type="ECO:0000256" key="4">
    <source>
        <dbReference type="ARBA" id="ARBA00022813"/>
    </source>
</evidence>
<dbReference type="InterPro" id="IPR006142">
    <property type="entry name" value="INTEIN"/>
</dbReference>
<evidence type="ECO:0000256" key="3">
    <source>
        <dbReference type="ARBA" id="ARBA00022728"/>
    </source>
</evidence>
<dbReference type="PANTHER" id="PTHR11140">
    <property type="entry name" value="PRE-MRNA SPLICING FACTOR PRP8"/>
    <property type="match status" value="1"/>
</dbReference>
<dbReference type="PRINTS" id="PR00379">
    <property type="entry name" value="INTEIN"/>
</dbReference>
<dbReference type="SMART" id="SM00232">
    <property type="entry name" value="JAB_MPN"/>
    <property type="match status" value="1"/>
</dbReference>
<dbReference type="GO" id="GO:0017070">
    <property type="term" value="F:U6 snRNA binding"/>
    <property type="evidence" value="ECO:0007669"/>
    <property type="project" value="TreeGrafter"/>
</dbReference>
<dbReference type="InterPro" id="IPR012984">
    <property type="entry name" value="PROCT"/>
</dbReference>
<dbReference type="PROSITE" id="PS50818">
    <property type="entry name" value="INTEIN_C_TER"/>
    <property type="match status" value="1"/>
</dbReference>
<dbReference type="PROSITE" id="PS50819">
    <property type="entry name" value="INTEIN_ENDONUCLEASE"/>
    <property type="match status" value="1"/>
</dbReference>
<keyword evidence="3" id="KW-0747">Spliceosome</keyword>
<feature type="domain" description="DOD-type homing endonuclease" evidence="11">
    <location>
        <begin position="1498"/>
        <end position="1651"/>
    </location>
</feature>
<dbReference type="Pfam" id="PF05203">
    <property type="entry name" value="Hom_end_hint"/>
    <property type="match status" value="1"/>
</dbReference>
<dbReference type="CDD" id="cd00081">
    <property type="entry name" value="Hint"/>
    <property type="match status" value="2"/>
</dbReference>
<evidence type="ECO:0000313" key="13">
    <source>
        <dbReference type="Proteomes" id="UP001140011"/>
    </source>
</evidence>
<evidence type="ECO:0000259" key="11">
    <source>
        <dbReference type="PROSITE" id="PS50819"/>
    </source>
</evidence>
<keyword evidence="2" id="KW-0507">mRNA processing</keyword>
<dbReference type="GO" id="GO:0005682">
    <property type="term" value="C:U5 snRNP"/>
    <property type="evidence" value="ECO:0007669"/>
    <property type="project" value="TreeGrafter"/>
</dbReference>
<dbReference type="InterPro" id="IPR042516">
    <property type="entry name" value="Prp8_U5-snRNA-bd_sf"/>
</dbReference>
<dbReference type="Pfam" id="PF08082">
    <property type="entry name" value="PRO8NT"/>
    <property type="match status" value="1"/>
</dbReference>
<dbReference type="OrthoDB" id="1931567at2759"/>
<dbReference type="InterPro" id="IPR012337">
    <property type="entry name" value="RNaseH-like_sf"/>
</dbReference>
<dbReference type="Pfam" id="PF08083">
    <property type="entry name" value="PROCN"/>
    <property type="match status" value="3"/>
</dbReference>
<dbReference type="CDD" id="cd08056">
    <property type="entry name" value="MPN_PRP8"/>
    <property type="match status" value="1"/>
</dbReference>
<keyword evidence="7" id="KW-0508">mRNA splicing</keyword>
<dbReference type="InterPro" id="IPR006141">
    <property type="entry name" value="Intein_N"/>
</dbReference>
<feature type="region of interest" description="Disordered" evidence="9">
    <location>
        <begin position="1"/>
        <end position="53"/>
    </location>
</feature>
<evidence type="ECO:0000259" key="10">
    <source>
        <dbReference type="PROSITE" id="PS50249"/>
    </source>
</evidence>
<dbReference type="Pfam" id="PF08084">
    <property type="entry name" value="PROCT"/>
    <property type="match status" value="1"/>
</dbReference>
<dbReference type="FunFam" id="3.40.140.10:FF:000002">
    <property type="entry name" value="Pre-mRNA-processing-splicing factor 8"/>
    <property type="match status" value="1"/>
</dbReference>
<dbReference type="GO" id="GO:0071013">
    <property type="term" value="C:catalytic step 2 spliceosome"/>
    <property type="evidence" value="ECO:0007669"/>
    <property type="project" value="TreeGrafter"/>
</dbReference>
<dbReference type="InterPro" id="IPR019581">
    <property type="entry name" value="Prp8_U5-snRNA-bd"/>
</dbReference>
<dbReference type="InterPro" id="IPR021983">
    <property type="entry name" value="PRP8_domainIV"/>
</dbReference>
<dbReference type="SUPFAM" id="SSF53098">
    <property type="entry name" value="Ribonuclease H-like"/>
    <property type="match status" value="3"/>
</dbReference>
<dbReference type="GO" id="GO:0030619">
    <property type="term" value="F:U1 snRNA binding"/>
    <property type="evidence" value="ECO:0007669"/>
    <property type="project" value="TreeGrafter"/>
</dbReference>
<dbReference type="InterPro" id="IPR000555">
    <property type="entry name" value="JAMM/MPN+_dom"/>
</dbReference>
<sequence length="4808" mass="540332">MTGPPMSSSRRERDAHGNQQQQQQRAEPEQPRITPLDPQFVPSVPATAETDKKALEWRKLSSQRYDTKRRMGFAEQEKCDMPPEHLRKIIKDHGDMSARKYRHDKRVYLGALKYVPHAVLKLLENMPMPWEQARDVPVLYHVTGAITFVNEIPWVIEPVYMAQWGSMWIMMRREKRDRKHFKRMRFPPFDDEEPPLDFGDNLLDVEPLEAIQMELDEDDDAAVLDWFYDSKPLADEDEEDIQKSAVGRRVNGTSYRKWRLDLPVMANLHRLASQLLSDLIDPNFFYLFDLNSFITAKCLNMAIPGGPKFEPMYRDINPADEDWNEFNDINKIIIRQPVRTEYKVAFPHLYNSLPRKVRVAPYHTPAVQYVRPDDPDLPAFYFDPVINPISSRSLVSQFKDDARLVEDEIFGDQDEDADFVLPLGASAFLEDLPLETDNTANGIALYWAPHPFSARSGRTRRAMDVPLVKDWYMEHCPQGLPVKVRVSYQKLLKNYVLNAIHSSPPRAQRKKYLFRQFKATKFFQSTEIDWVEAGLQVCRQGHNMLNLLIHRKRLNYLHLDYNFNLKPVKTLTTKERKKSRFGNAFHLCVAAGTPVSLGNGLAVAIELVRGGQVLQCVAPDDEYEESGSKSIQLSGRAGSDAFQVHASPQTCLRITGLDGTTLVVTPSHPVLAVHGHIGATIEDAAYVPAGELTKDHSIVCSALWSVTDSPSSDADSQYQLLSWSMQNDRPHILAFARLLGAFLSSGVAGVGSSQLWFSCGPDADQAVADIALISGVQVMMRIGCGRINMSAPGVHFVLDLPEAVNRMLASIGCAHDSQSVCARSVPPVIRQAPVSVQREYLAAWWGGSCAVSESASAALGNAPTLYIAADPKSNDALCDSVQWMQRTLLKSFGVETAFVDNSDVPAVEGHYAAGLRLLPDSFMPFVEKIGVRFCRRLQTSFDLMRRWHGHVSQTNNGDSTATKLAFEEFAQLVRLPSKSTAHIDNWQDALETAVLIPIVRVDEEAEGRLVYDISVPGHENFVAGTVVVHNCREILRLTKLIVDSHVQYRLGNVDAFQLADGLQYLFAHVGQLTGMYRYKYRLMRQIRACKDLKHLIYYRFNAAPVAKGPGVGFWAPGWRVWLFFLRGIVPLLERWLGNLLARQFEGRNSKGVVKSLTKQRVDSHYDLELRAAVMHDILDMMPEGIRGNKSKVILQHLSEAWRCLAPNTEVIMANGAIFKAKDITVGNKVLGHDGAALTVTDTMVGQDDVYKITFLPFSSTPTTDEKWSFVEDNFECNSRHTLVLVSPQLDVVNVYDLSESRTFEVHYADLLPCKPIAGGPTTVLGHTSRTFSYPVAGMFPSEDAARVAAEQEVENLTASGATGVRIQNAKQRGAYLVTVEDLNGATCMHVSGTFRYGKSQAVSTYTDSIFLSLTDAKGAANKFAADLRARGCLTWKVEAAQYVAWANMYPKEADKMRMFRPREPITFPLVSSVNVLDVIKNTLHKAKPGVTECDIAYLMGLHMADGHDTSMKFFVGLDEMTIVDFLEDIAPKLDLNFSKTQHATEKMWVVRLSRTNDMGQGNNLRDIFDVFGYASKDSVDGNTVSNILSQSIAFRRSFLAGFIDGDGNKKKCKHCLASYAYSVVQGVDSDYTIGHDEITKLVQKVARSLGLICDLYSYTNAASTVTTSVGTRWSASITGDNVHLIPCKEKPIGPHNCKGSTCYLGVVDFHIRKRSQPGPYCGFTLDKSPLFLLGNFVVTHNCYKANIPWQVPGMPKPIENMILRYVKSKADWWTSVAHYNRERIRRGATVDKAIARRNCGRLTRLWLKAEQERQRNYLKDGPYVSADEGVTIYVTAVHWLESRRFSPIPFPPLSYKHDPKLLILALERLRESYSVQGHLNSSQREELGLIEQAFDEPHSALARIKRLLLTQRAFKEVGIEFMDMYSHLIPVFDIEPLEKITDAYLDQYLWYEPDKRRLWAPWVKPADSEPSPLLVYKWCQGVNNLDGAWNTADGECTVMLEAKLSRVFEKIDLTLLNRLLRLILDHNLADYMTAKNNVVISFKDMNHVNSYGLIRGLQFAPFIFQYYGMIIDILILGLQRASEIAGAPTMPNDFLQFKDVETERRHPIRMYMRYIDRVYMLLRFDDQDDSRELIQRFLTENPDPNNENVVGYNNKRCWPRDSRMRLMKHDVNLGRAVFWDIKNRLPRSLTTIEWDDEASFVSVYSRDNPNLLFDMAGFEVRILPKCRQLAEGTAAQDGSWALIDDRSKERTATAFLRVDDASIQRFNNRIRQILMSSGSTTFTKIANKFNTALIGLMTYYREAVIHTREMLDLLVKAETKIQARIMLGLNSKDSNRMPPVIFYCYGAGFRVRMADGSTKAIEDISVGDQVLGADGLPRDVAHTMSGSAPLYNVSLAKPKTKCDDNHVPLNYNAPVVRTASSISVQSICSGISSDSIDSAQGVTDADELLFNDSFLCNEKHRLVIRVLTKGEMREKACRVAQSQWSDVGSFVVEFVTLRLDDDLGFERPYVAKQVFEYNTNFFGLAENGKALALREATAHTEKMRALAVSAGASPDCVYVWHDKQKAAYRVMSNRYPESLPPPCRSMCYGCVPAASSNLVFNSKDEARAAAQAACPKSDHITWTVGVDDYLEYVRRMDARGEMPVPCVMAYSGKVSTWMPKIGTDVSAKDCRGLLKLLADASDSSEGQLVDIEQLAWALGCWLCGSDAFDNCGNTLGSGIAESVVLHWTKTVAVANNNSSDQQPSAFATLLSGLGLADTREVSVEARDLLVAESPATRFALLAGMLDVCGKMASDGRMVIAQALANESSLRLAYEVARSLGLETITRKNATHGFVMVRGDFAAMPSVTSVCSGNSSSSRSLSDCDNTSASQHVGYFEVSTLPVTTGEYYGFQVAEGQSPLFCHSDFVVGSNCPKELGGLGMLSMGHVLIPQSDLRWFKQTDTGISHFRAGMSHEDGQMIPNLFRYILPWESEFVDSQRVWAEYALKRQEANAQNRRLTLEDLEDSWDRGIPRINTLFSKDRHTLAYDKGWRIRTEWKQYQLPKANPFWWTHAKHDGKLWQLNNYRTDMIQALGGVECILEHSLFRGTYYPTWEGLFWQQQSTSFSGAMGQRQLTNAQRSGLNQIPNRRFTMWWSPTINRCFKPDTKVFMANGSVRAIKDIRAGDYVLGPDSKRRLVDSVHSGTDTMYEVREWRSLDTTPKSVDNGHVSFVCNSHHILYLVSHMLVSDVQVDSEAVGSLVVEYTALKPTTLAGGEEVTLVAWVKETFALSQYGNSEALAREAAKSFVDTLDMSPITWELEARLYEHVSDTIRHRTYQLAAPILLQNDMFAPLVTEVGLPLSFLEEIAFLVGLWIGCGDPKAPILYLPHCKLDVVRHVLQICEHIGLRVSEEPESGDPDVEGAKPIYILDNVPGTDSNKFWKLILKLGLGTSDASSVPEFFATDLIQVREHLLAGLIGFEGSINRDEKPWSFDRFLSAASDPVRYSDFKAERDKYASVLISRLTDAAAPGTFAIARSLGIRYMGNRGERGISAMLMPCSATTNVLALWVSYNESMQPPAVVHRFPAEYEFEVTKYGSSPGEYVGLTLDDSSDQLFVLANNTVVHNSNVYVGFQVQLDLTGIFMHGKLPTLKISYVSLFRSHAWQKSHESLILDLCQVLDNELEPLQIETVQKEAIHPRKSYKMSSSAADITCFASYKWPVSTPSLLTDASDRMDAGTTQKYWIDVQLRWGDYDSHDIERYARAKFLDYTTDSMSLYPSPTGIIVGVDLAYNMYSAYGNWVPGMKPLMQQAMAKIMKASPALYVIRERIRKALQLFSSEPTESYLNSTNYAELFSHQTCWFVDDTNVYRVTVQKTFEGNLTCFPVEDHQLLTEFGFWSLAQVQTHFQSHATLKMACYVDGVLEYHPITVDDITIDEGTHDLVEMIGSTGTRPEDTDDVSLMPTANHRMLLRVGATVNEREWVSSDDMMPPPFEVHMAGSVLDKGNSDESVAAQFIARFAGGAATTDCADRLPFMDALGLQTDGEVDAFLQLYGYWLGCGYLVGCGANNVEVRSMTPESDKYLDSLFAQLHRVLPMPATDVTSGVHKSYIAESEEPSIYRLYDIMDARWLAYFEAEYPNHYKGGESFWEWVWNRLDMRQLRLIICGLCAANYGDLEADSIRTYSLRFRDELQRLLLHAGYSAVFRSAPSNDPLSTQEQWVVHFTEQAQQAEPMFNVRKNFRGVAQQSGAVWCVSVPSKGQFIMVRRVLEADASGQVLSASRPVVVGNTKPINGAMTILNPRTGQCFIKVIHSSVWAGQKRLGQLAKWKTAEETVALVRSLPVEEQPNQLIVSRKGMLDPLEVTMLDFPNITIRGSEMQLPLQALLKIEKIGDMILKATEPKMSMWSCYDNWLATVSPYTAFSRLVLILRALHINNERAKIVLRPDKSTETEPHHLWPTLSDEQWIKVENQLKDLILADYGKKNNVNVASLTGSEIRDVILGMEIQAPSQQRQQIAEIEKQAREQTQLTAITTKTQNVHGDEIVVTTTSNYESQAFKSKTEWRQRAIAAQNLPLRTKHLYVTSDDISDTAHTYVLPKNLLKQFIAIADPRTQVAGYLYGVSPAGNDQVKEVHSIVLVPQWATHLQVHLPDRMPSHEYLRDLEPLGWIHTMPNELSHLSPQDVTIHSRILARTADKAKTRWDGERTVVMTCAFTPGSCSLTAYKLTPAGFEWGRENMDMTSSSPEGFSPACFERVQMLLSDRFMGFFMVPEDDGVWNFNFMGSMHRADMTYGLQLDVPRDFYDAMHRPSHFMTFGALETAGAAAADEADVEDELA</sequence>
<evidence type="ECO:0000256" key="7">
    <source>
        <dbReference type="ARBA" id="ARBA00023187"/>
    </source>
</evidence>
<evidence type="ECO:0000256" key="5">
    <source>
        <dbReference type="ARBA" id="ARBA00022884"/>
    </source>
</evidence>
<dbReference type="InterPro" id="IPR012592">
    <property type="entry name" value="PROCN"/>
</dbReference>
<name>A0A9W8H0F4_9FUNG</name>
<dbReference type="SUPFAM" id="SSF51294">
    <property type="entry name" value="Hedgehog/intein (Hint) domain"/>
    <property type="match status" value="4"/>
</dbReference>
<dbReference type="InterPro" id="IPR027434">
    <property type="entry name" value="Homing_endonucl"/>
</dbReference>
<dbReference type="Pfam" id="PF10597">
    <property type="entry name" value="U5_2-snRNA_bdg"/>
    <property type="match status" value="2"/>
</dbReference>
<dbReference type="Gene3D" id="3.10.28.10">
    <property type="entry name" value="Homing endonucleases"/>
    <property type="match status" value="2"/>
</dbReference>
<dbReference type="Pfam" id="PF01398">
    <property type="entry name" value="JAB"/>
    <property type="match status" value="1"/>
</dbReference>
<dbReference type="FunFam" id="3.90.1570.40:FF:000001">
    <property type="entry name" value="Pre-mRNA-processing-splicing factor 8"/>
    <property type="match status" value="1"/>
</dbReference>
<dbReference type="GO" id="GO:0030623">
    <property type="term" value="F:U5 snRNA binding"/>
    <property type="evidence" value="ECO:0007669"/>
    <property type="project" value="InterPro"/>
</dbReference>
<evidence type="ECO:0000256" key="9">
    <source>
        <dbReference type="SAM" id="MobiDB-lite"/>
    </source>
</evidence>
<dbReference type="InterPro" id="IPR027652">
    <property type="entry name" value="PRP8"/>
</dbReference>
<dbReference type="InterPro" id="IPR043172">
    <property type="entry name" value="Prp8_domainIV_palm"/>
</dbReference>
<dbReference type="Proteomes" id="UP001140011">
    <property type="component" value="Unassembled WGS sequence"/>
</dbReference>
<organism evidence="12 13">
    <name type="scientific">Coemansia pectinata</name>
    <dbReference type="NCBI Taxonomy" id="1052879"/>
    <lineage>
        <taxon>Eukaryota</taxon>
        <taxon>Fungi</taxon>
        <taxon>Fungi incertae sedis</taxon>
        <taxon>Zoopagomycota</taxon>
        <taxon>Kickxellomycotina</taxon>
        <taxon>Kickxellomycetes</taxon>
        <taxon>Kickxellales</taxon>
        <taxon>Kickxellaceae</taxon>
        <taxon>Coemansia</taxon>
    </lineage>
</organism>
<accession>A0A9W8H0F4</accession>
<dbReference type="InterPro" id="IPR037518">
    <property type="entry name" value="MPN"/>
</dbReference>
<dbReference type="FunFam" id="1.20.80.40:FF:000001">
    <property type="entry name" value="Pre-mRNA-processing-splicing factor 8"/>
    <property type="match status" value="1"/>
</dbReference>
<dbReference type="Gene3D" id="3.30.43.40">
    <property type="entry name" value="Pre-mRNA-processing-splicing factor 8, U5-snRNA-binding domain"/>
    <property type="match status" value="1"/>
</dbReference>
<dbReference type="InterPro" id="IPR036844">
    <property type="entry name" value="Hint_dom_sf"/>
</dbReference>
<dbReference type="Gene3D" id="2.170.16.10">
    <property type="entry name" value="Hedgehog/Intein (Hint) domain"/>
    <property type="match status" value="6"/>
</dbReference>
<dbReference type="GO" id="GO:0004519">
    <property type="term" value="F:endonuclease activity"/>
    <property type="evidence" value="ECO:0007669"/>
    <property type="project" value="InterPro"/>
</dbReference>
<dbReference type="InterPro" id="IPR004042">
    <property type="entry name" value="Intein_endonuc_central"/>
</dbReference>
<evidence type="ECO:0000256" key="6">
    <source>
        <dbReference type="ARBA" id="ARBA00023000"/>
    </source>
</evidence>
<dbReference type="Gene3D" id="3.30.420.230">
    <property type="match status" value="2"/>
</dbReference>
<keyword evidence="6" id="KW-0651">Protein splicing</keyword>
<dbReference type="SMART" id="SM00305">
    <property type="entry name" value="HintC"/>
    <property type="match status" value="1"/>
</dbReference>
<dbReference type="PROSITE" id="PS50249">
    <property type="entry name" value="MPN"/>
    <property type="match status" value="1"/>
</dbReference>
<evidence type="ECO:0000256" key="1">
    <source>
        <dbReference type="ARBA" id="ARBA00004123"/>
    </source>
</evidence>
<dbReference type="PROSITE" id="PS50817">
    <property type="entry name" value="INTEIN_N_TER"/>
    <property type="match status" value="1"/>
</dbReference>
<dbReference type="InterPro" id="IPR043173">
    <property type="entry name" value="Prp8_domainIV_fingers"/>
</dbReference>
<dbReference type="Gene3D" id="3.40.140.10">
    <property type="entry name" value="Cytidine Deaminase, domain 2"/>
    <property type="match status" value="1"/>
</dbReference>
<dbReference type="GO" id="GO:0016539">
    <property type="term" value="P:intein-mediated protein splicing"/>
    <property type="evidence" value="ECO:0007669"/>
    <property type="project" value="InterPro"/>
</dbReference>
<evidence type="ECO:0000313" key="12">
    <source>
        <dbReference type="EMBL" id="KAJ2753073.1"/>
    </source>
</evidence>
<keyword evidence="13" id="KW-1185">Reference proteome</keyword>
<dbReference type="InterPro" id="IPR030934">
    <property type="entry name" value="Intein_C"/>
</dbReference>
<dbReference type="InterPro" id="IPR003586">
    <property type="entry name" value="Hint_dom_C"/>
</dbReference>
<proteinExistence type="predicted"/>
<dbReference type="SUPFAM" id="SSF55608">
    <property type="entry name" value="Homing endonucleases"/>
    <property type="match status" value="2"/>
</dbReference>
<dbReference type="GO" id="GO:0030620">
    <property type="term" value="F:U2 snRNA binding"/>
    <property type="evidence" value="ECO:0007669"/>
    <property type="project" value="TreeGrafter"/>
</dbReference>
<evidence type="ECO:0000256" key="2">
    <source>
        <dbReference type="ARBA" id="ARBA00022664"/>
    </source>
</evidence>
<dbReference type="GO" id="GO:0008237">
    <property type="term" value="F:metallopeptidase activity"/>
    <property type="evidence" value="ECO:0007669"/>
    <property type="project" value="InterPro"/>
</dbReference>
<keyword evidence="5" id="KW-0694">RNA-binding</keyword>
<reference evidence="12" key="1">
    <citation type="submission" date="2022-07" db="EMBL/GenBank/DDBJ databases">
        <title>Phylogenomic reconstructions and comparative analyses of Kickxellomycotina fungi.</title>
        <authorList>
            <person name="Reynolds N.K."/>
            <person name="Stajich J.E."/>
            <person name="Barry K."/>
            <person name="Grigoriev I.V."/>
            <person name="Crous P."/>
            <person name="Smith M.E."/>
        </authorList>
    </citation>
    <scope>NUCLEOTIDE SEQUENCE</scope>
    <source>
        <strain evidence="12">BCRC 34297</strain>
    </source>
</reference>
<dbReference type="Pfam" id="PF12134">
    <property type="entry name" value="PRP8_domainIV"/>
    <property type="match status" value="2"/>
</dbReference>
<protein>
    <submittedName>
        <fullName evidence="12">Pre-mRNA-processing-splicing factor 8</fullName>
    </submittedName>
</protein>
<dbReference type="PANTHER" id="PTHR11140:SF0">
    <property type="entry name" value="PRE-MRNA-PROCESSING-SPLICING FACTOR 8"/>
    <property type="match status" value="1"/>
</dbReference>
<comment type="subcellular location">
    <subcellularLocation>
        <location evidence="1">Nucleus</location>
    </subcellularLocation>
</comment>
<dbReference type="NCBIfam" id="TIGR01443">
    <property type="entry name" value="intein_Cterm"/>
    <property type="match status" value="1"/>
</dbReference>
<dbReference type="EMBL" id="JANBUH010000222">
    <property type="protein sequence ID" value="KAJ2753073.1"/>
    <property type="molecule type" value="Genomic_DNA"/>
</dbReference>
<dbReference type="FunFam" id="3.30.43.40:FF:000001">
    <property type="entry name" value="Pre-mRNA-processing-splicing factor 8"/>
    <property type="match status" value="1"/>
</dbReference>
<keyword evidence="8" id="KW-0539">Nucleus</keyword>
<evidence type="ECO:0000256" key="8">
    <source>
        <dbReference type="ARBA" id="ARBA00023242"/>
    </source>
</evidence>
<dbReference type="CDD" id="cd13838">
    <property type="entry name" value="RNase_H_like_Prp8_IV"/>
    <property type="match status" value="1"/>
</dbReference>
<dbReference type="InterPro" id="IPR007868">
    <property type="entry name" value="Hom_end_hint"/>
</dbReference>
<feature type="domain" description="MPN" evidence="10">
    <location>
        <begin position="4566"/>
        <end position="4702"/>
    </location>
</feature>
<dbReference type="Gene3D" id="1.20.80.40">
    <property type="match status" value="1"/>
</dbReference>
<dbReference type="InterPro" id="IPR019582">
    <property type="entry name" value="RRM_spliceosomal_PrP8"/>
</dbReference>
<dbReference type="InterPro" id="IPR012591">
    <property type="entry name" value="PRO8NT"/>
</dbReference>
<keyword evidence="4" id="KW-0068">Autocatalytic cleavage</keyword>
<dbReference type="Gene3D" id="3.90.1570.40">
    <property type="match status" value="1"/>
</dbReference>
<comment type="caution">
    <text evidence="12">The sequence shown here is derived from an EMBL/GenBank/DDBJ whole genome shotgun (WGS) entry which is preliminary data.</text>
</comment>
<gene>
    <name evidence="12" type="primary">PRPF8</name>
    <name evidence="12" type="ORF">GGI19_003389</name>
</gene>
<dbReference type="GO" id="GO:0097157">
    <property type="term" value="F:pre-mRNA intronic binding"/>
    <property type="evidence" value="ECO:0007669"/>
    <property type="project" value="TreeGrafter"/>
</dbReference>
<dbReference type="GO" id="GO:0000244">
    <property type="term" value="P:spliceosomal tri-snRNP complex assembly"/>
    <property type="evidence" value="ECO:0007669"/>
    <property type="project" value="TreeGrafter"/>
</dbReference>